<sequence>MIAYLLLVHRFPNQFKRLFKAIYHLENHYVIHIDKRSGPVLQEEIKEFLSHFPNTTLLKSENAVWGGYSLVDAELRGINKLLKMSNKWKFFINLSGQDFPLKSQEYIREYLSAHQGKEFLKVLDQKKVRPDTLHRIHNYVYENDNEVVCDPIIERKFIPNITPYIGNQWVILSREFCEFVTHSPEIKKFKDFYRNTLIADEGFFQTVMMNTSFKPQLVNDDMRAIDWVPMGTVKLRPRDFTANDANFLLTNPNLFARKFDSEVDGEILDILEDSLREKSLLIDNPSDASKTARAIKEQVMQEEI</sequence>
<evidence type="ECO:0000256" key="9">
    <source>
        <dbReference type="ARBA" id="ARBA00022989"/>
    </source>
</evidence>
<evidence type="ECO:0000256" key="2">
    <source>
        <dbReference type="ARBA" id="ARBA00004648"/>
    </source>
</evidence>
<gene>
    <name evidence="15" type="ORF">AB3G37_17305</name>
</gene>
<keyword evidence="8" id="KW-0735">Signal-anchor</keyword>
<organism evidence="15">
    <name type="scientific">Rouxiella sp. WC2420</name>
    <dbReference type="NCBI Taxonomy" id="3234145"/>
    <lineage>
        <taxon>Bacteria</taxon>
        <taxon>Pseudomonadati</taxon>
        <taxon>Pseudomonadota</taxon>
        <taxon>Gammaproteobacteria</taxon>
        <taxon>Enterobacterales</taxon>
        <taxon>Yersiniaceae</taxon>
        <taxon>Rouxiella</taxon>
    </lineage>
</organism>
<dbReference type="PANTHER" id="PTHR46025:SF3">
    <property type="entry name" value="XYLOSYLTRANSFERASE OXT"/>
    <property type="match status" value="1"/>
</dbReference>
<keyword evidence="10" id="KW-0333">Golgi apparatus</keyword>
<evidence type="ECO:0000256" key="5">
    <source>
        <dbReference type="ARBA" id="ARBA00022692"/>
    </source>
</evidence>
<keyword evidence="5" id="KW-0812">Transmembrane</keyword>
<evidence type="ECO:0000313" key="15">
    <source>
        <dbReference type="EMBL" id="XDU71295.1"/>
    </source>
</evidence>
<keyword evidence="9" id="KW-1133">Transmembrane helix</keyword>
<dbReference type="GO" id="GO:0016020">
    <property type="term" value="C:membrane"/>
    <property type="evidence" value="ECO:0007669"/>
    <property type="project" value="InterPro"/>
</dbReference>
<evidence type="ECO:0000256" key="1">
    <source>
        <dbReference type="ARBA" id="ARBA00004323"/>
    </source>
</evidence>
<keyword evidence="11" id="KW-0472">Membrane</keyword>
<evidence type="ECO:0000256" key="8">
    <source>
        <dbReference type="ARBA" id="ARBA00022968"/>
    </source>
</evidence>
<keyword evidence="7" id="KW-0256">Endoplasmic reticulum</keyword>
<dbReference type="RefSeq" id="WP_369788600.1">
    <property type="nucleotide sequence ID" value="NZ_CP165628.1"/>
</dbReference>
<dbReference type="GO" id="GO:0030158">
    <property type="term" value="F:protein xylosyltransferase activity"/>
    <property type="evidence" value="ECO:0007669"/>
    <property type="project" value="InterPro"/>
</dbReference>
<dbReference type="InterPro" id="IPR003406">
    <property type="entry name" value="Glyco_trans_14"/>
</dbReference>
<dbReference type="GO" id="GO:0050650">
    <property type="term" value="P:chondroitin sulfate proteoglycan biosynthetic process"/>
    <property type="evidence" value="ECO:0007669"/>
    <property type="project" value="TreeGrafter"/>
</dbReference>
<proteinExistence type="predicted"/>
<evidence type="ECO:0000256" key="12">
    <source>
        <dbReference type="ARBA" id="ARBA00023157"/>
    </source>
</evidence>
<evidence type="ECO:0000256" key="13">
    <source>
        <dbReference type="ARBA" id="ARBA00023180"/>
    </source>
</evidence>
<keyword evidence="13" id="KW-0325">Glycoprotein</keyword>
<accession>A0AB39VLL3</accession>
<keyword evidence="12" id="KW-1015">Disulfide bond</keyword>
<comment type="subcellular location">
    <subcellularLocation>
        <location evidence="2">Endoplasmic reticulum membrane</location>
        <topology evidence="2">Single-pass type II membrane protein</topology>
    </subcellularLocation>
    <subcellularLocation>
        <location evidence="1">Golgi apparatus membrane</location>
        <topology evidence="1">Single-pass type II membrane protein</topology>
    </subcellularLocation>
</comment>
<evidence type="ECO:0000256" key="10">
    <source>
        <dbReference type="ARBA" id="ARBA00023034"/>
    </source>
</evidence>
<keyword evidence="4" id="KW-0808">Transferase</keyword>
<dbReference type="Pfam" id="PF02485">
    <property type="entry name" value="Branch"/>
    <property type="match status" value="1"/>
</dbReference>
<evidence type="ECO:0000256" key="6">
    <source>
        <dbReference type="ARBA" id="ARBA00022723"/>
    </source>
</evidence>
<name>A0AB39VLL3_9GAMM</name>
<reference evidence="15" key="1">
    <citation type="submission" date="2024-07" db="EMBL/GenBank/DDBJ databases">
        <authorList>
            <person name="Biller S.J."/>
        </authorList>
    </citation>
    <scope>NUCLEOTIDE SEQUENCE</scope>
    <source>
        <strain evidence="15">WC2420</strain>
    </source>
</reference>
<dbReference type="EMBL" id="CP165628">
    <property type="protein sequence ID" value="XDU71295.1"/>
    <property type="molecule type" value="Genomic_DNA"/>
</dbReference>
<dbReference type="PANTHER" id="PTHR46025">
    <property type="entry name" value="XYLOSYLTRANSFERASE OXT"/>
    <property type="match status" value="1"/>
</dbReference>
<dbReference type="GO" id="GO:0046872">
    <property type="term" value="F:metal ion binding"/>
    <property type="evidence" value="ECO:0007669"/>
    <property type="project" value="UniProtKB-KW"/>
</dbReference>
<dbReference type="InterPro" id="IPR043538">
    <property type="entry name" value="XYLT"/>
</dbReference>
<evidence type="ECO:0000256" key="11">
    <source>
        <dbReference type="ARBA" id="ARBA00023136"/>
    </source>
</evidence>
<dbReference type="AlphaFoldDB" id="A0AB39VLL3"/>
<dbReference type="GO" id="GO:0015012">
    <property type="term" value="P:heparan sulfate proteoglycan biosynthetic process"/>
    <property type="evidence" value="ECO:0007669"/>
    <property type="project" value="TreeGrafter"/>
</dbReference>
<evidence type="ECO:0000256" key="14">
    <source>
        <dbReference type="ARBA" id="ARBA00042865"/>
    </source>
</evidence>
<evidence type="ECO:0000256" key="4">
    <source>
        <dbReference type="ARBA" id="ARBA00022679"/>
    </source>
</evidence>
<evidence type="ECO:0000256" key="7">
    <source>
        <dbReference type="ARBA" id="ARBA00022824"/>
    </source>
</evidence>
<protein>
    <recommendedName>
        <fullName evidence="14">Peptide O-xylosyltransferase</fullName>
    </recommendedName>
</protein>
<evidence type="ECO:0000256" key="3">
    <source>
        <dbReference type="ARBA" id="ARBA00022676"/>
    </source>
</evidence>
<keyword evidence="3" id="KW-0328">Glycosyltransferase</keyword>
<keyword evidence="6" id="KW-0479">Metal-binding</keyword>